<dbReference type="InterPro" id="IPR004827">
    <property type="entry name" value="bZIP"/>
</dbReference>
<dbReference type="STRING" id="913774.A0A0C3DBK1"/>
<organism evidence="2 3">
    <name type="scientific">Oidiodendron maius (strain Zn)</name>
    <dbReference type="NCBI Taxonomy" id="913774"/>
    <lineage>
        <taxon>Eukaryota</taxon>
        <taxon>Fungi</taxon>
        <taxon>Dikarya</taxon>
        <taxon>Ascomycota</taxon>
        <taxon>Pezizomycotina</taxon>
        <taxon>Leotiomycetes</taxon>
        <taxon>Leotiomycetes incertae sedis</taxon>
        <taxon>Myxotrichaceae</taxon>
        <taxon>Oidiodendron</taxon>
    </lineage>
</organism>
<gene>
    <name evidence="2" type="ORF">OIDMADRAFT_43243</name>
</gene>
<accession>A0A0C3DBK1</accession>
<dbReference type="AlphaFoldDB" id="A0A0C3DBK1"/>
<feature type="domain" description="BZIP" evidence="1">
    <location>
        <begin position="45"/>
        <end position="60"/>
    </location>
</feature>
<dbReference type="InParanoid" id="A0A0C3DBK1"/>
<protein>
    <recommendedName>
        <fullName evidence="1">BZIP domain-containing protein</fullName>
    </recommendedName>
</protein>
<reference evidence="3" key="2">
    <citation type="submission" date="2015-01" db="EMBL/GenBank/DDBJ databases">
        <title>Evolutionary Origins and Diversification of the Mycorrhizal Mutualists.</title>
        <authorList>
            <consortium name="DOE Joint Genome Institute"/>
            <consortium name="Mycorrhizal Genomics Consortium"/>
            <person name="Kohler A."/>
            <person name="Kuo A."/>
            <person name="Nagy L.G."/>
            <person name="Floudas D."/>
            <person name="Copeland A."/>
            <person name="Barry K.W."/>
            <person name="Cichocki N."/>
            <person name="Veneault-Fourrey C."/>
            <person name="LaButti K."/>
            <person name="Lindquist E.A."/>
            <person name="Lipzen A."/>
            <person name="Lundell T."/>
            <person name="Morin E."/>
            <person name="Murat C."/>
            <person name="Riley R."/>
            <person name="Ohm R."/>
            <person name="Sun H."/>
            <person name="Tunlid A."/>
            <person name="Henrissat B."/>
            <person name="Grigoriev I.V."/>
            <person name="Hibbett D.S."/>
            <person name="Martin F."/>
        </authorList>
    </citation>
    <scope>NUCLEOTIDE SEQUENCE [LARGE SCALE GENOMIC DNA]</scope>
    <source>
        <strain evidence="3">Zn</strain>
    </source>
</reference>
<name>A0A0C3DBK1_OIDMZ</name>
<dbReference type="Gene3D" id="1.20.5.170">
    <property type="match status" value="1"/>
</dbReference>
<evidence type="ECO:0000313" key="2">
    <source>
        <dbReference type="EMBL" id="KIM99312.1"/>
    </source>
</evidence>
<dbReference type="CDD" id="cd14688">
    <property type="entry name" value="bZIP_YAP"/>
    <property type="match status" value="1"/>
</dbReference>
<dbReference type="GO" id="GO:0003700">
    <property type="term" value="F:DNA-binding transcription factor activity"/>
    <property type="evidence" value="ECO:0007669"/>
    <property type="project" value="InterPro"/>
</dbReference>
<sequence>MFRLTYSKSPTIMASTHITAGTSKASCSSASPFEDWTMVSDFTERRRIQNRNSQRKYRMKLKKRLEDLERRAEQSPVSLSQADAEIRQPVQCPLEPAQKNWKSSDTIHQLSQSGYSSRFSPPTPRTDIIVQSQSFDQNGSRTPPLYTYSVYPSPTDGICPLYLANPTSGDANLYADYIAPIPVTLPSMTRFYHSIKQQTEDMLSPYNMAYHASPEMNIHSPEMHNRPLLSHSHDHPAACLELEYHYPTTHYRCPLIRHS</sequence>
<dbReference type="EMBL" id="KN832879">
    <property type="protein sequence ID" value="KIM99312.1"/>
    <property type="molecule type" value="Genomic_DNA"/>
</dbReference>
<evidence type="ECO:0000313" key="3">
    <source>
        <dbReference type="Proteomes" id="UP000054321"/>
    </source>
</evidence>
<proteinExistence type="predicted"/>
<evidence type="ECO:0000259" key="1">
    <source>
        <dbReference type="PROSITE" id="PS00036"/>
    </source>
</evidence>
<dbReference type="InterPro" id="IPR052635">
    <property type="entry name" value="Sec_Metab_Biosynth_Reg"/>
</dbReference>
<reference evidence="2 3" key="1">
    <citation type="submission" date="2014-04" db="EMBL/GenBank/DDBJ databases">
        <authorList>
            <consortium name="DOE Joint Genome Institute"/>
            <person name="Kuo A."/>
            <person name="Martino E."/>
            <person name="Perotto S."/>
            <person name="Kohler A."/>
            <person name="Nagy L.G."/>
            <person name="Floudas D."/>
            <person name="Copeland A."/>
            <person name="Barry K.W."/>
            <person name="Cichocki N."/>
            <person name="Veneault-Fourrey C."/>
            <person name="LaButti K."/>
            <person name="Lindquist E.A."/>
            <person name="Lipzen A."/>
            <person name="Lundell T."/>
            <person name="Morin E."/>
            <person name="Murat C."/>
            <person name="Sun H."/>
            <person name="Tunlid A."/>
            <person name="Henrissat B."/>
            <person name="Grigoriev I.V."/>
            <person name="Hibbett D.S."/>
            <person name="Martin F."/>
            <person name="Nordberg H.P."/>
            <person name="Cantor M.N."/>
            <person name="Hua S.X."/>
        </authorList>
    </citation>
    <scope>NUCLEOTIDE SEQUENCE [LARGE SCALE GENOMIC DNA]</scope>
    <source>
        <strain evidence="2 3">Zn</strain>
    </source>
</reference>
<dbReference type="Proteomes" id="UP000054321">
    <property type="component" value="Unassembled WGS sequence"/>
</dbReference>
<dbReference type="PANTHER" id="PTHR39607:SF2">
    <property type="entry name" value="BZIP DOMAIN-CONTAINING PROTEIN"/>
    <property type="match status" value="1"/>
</dbReference>
<dbReference type="InterPro" id="IPR046347">
    <property type="entry name" value="bZIP_sf"/>
</dbReference>
<dbReference type="PROSITE" id="PS00036">
    <property type="entry name" value="BZIP_BASIC"/>
    <property type="match status" value="1"/>
</dbReference>
<dbReference type="PANTHER" id="PTHR39607">
    <property type="entry name" value="XANTHOCILLIN BIOSYNTHESIS CLUSTER TRANSCRIPTION FACTOR XANC-RELATED"/>
    <property type="match status" value="1"/>
</dbReference>
<dbReference type="SUPFAM" id="SSF57959">
    <property type="entry name" value="Leucine zipper domain"/>
    <property type="match status" value="1"/>
</dbReference>
<dbReference type="HOGENOM" id="CLU_059772_0_0_1"/>
<keyword evidence="3" id="KW-1185">Reference proteome</keyword>
<dbReference type="OrthoDB" id="194358at2759"/>